<keyword evidence="1" id="KW-1133">Transmembrane helix</keyword>
<proteinExistence type="predicted"/>
<keyword evidence="1" id="KW-0812">Transmembrane</keyword>
<keyword evidence="1" id="KW-0472">Membrane</keyword>
<accession>A0A392N3J5</accession>
<evidence type="ECO:0000256" key="1">
    <source>
        <dbReference type="SAM" id="Phobius"/>
    </source>
</evidence>
<dbReference type="AlphaFoldDB" id="A0A392N3J5"/>
<sequence length="157" mass="16999">TWLWWCDEGLLEILRIIFFLRSHCSSTAVGCSSSSTAVGSSPELRGDLFVFFSLCSWCFLFVLPSSSHLLFAVVRWVVVVLALWIWIAGGDFGVVVGLCAVVCHCVSIVLPPSGLLARGGLVLDIDPFHPVVPVAFFGFGMVWLLCLCRAGGLGVYS</sequence>
<protein>
    <recommendedName>
        <fullName evidence="4">Transmembrane protein</fullName>
    </recommendedName>
</protein>
<reference evidence="2 3" key="1">
    <citation type="journal article" date="2018" name="Front. Plant Sci.">
        <title>Red Clover (Trifolium pratense) and Zigzag Clover (T. medium) - A Picture of Genomic Similarities and Differences.</title>
        <authorList>
            <person name="Dluhosova J."/>
            <person name="Istvanek J."/>
            <person name="Nedelnik J."/>
            <person name="Repkova J."/>
        </authorList>
    </citation>
    <scope>NUCLEOTIDE SEQUENCE [LARGE SCALE GENOMIC DNA]</scope>
    <source>
        <strain evidence="3">cv. 10/8</strain>
        <tissue evidence="2">Leaf</tissue>
    </source>
</reference>
<evidence type="ECO:0000313" key="3">
    <source>
        <dbReference type="Proteomes" id="UP000265520"/>
    </source>
</evidence>
<name>A0A392N3J5_9FABA</name>
<dbReference type="EMBL" id="LXQA010025739">
    <property type="protein sequence ID" value="MCH93769.1"/>
    <property type="molecule type" value="Genomic_DNA"/>
</dbReference>
<feature type="transmembrane region" description="Helical" evidence="1">
    <location>
        <begin position="94"/>
        <end position="114"/>
    </location>
</feature>
<feature type="transmembrane region" description="Helical" evidence="1">
    <location>
        <begin position="44"/>
        <end position="63"/>
    </location>
</feature>
<keyword evidence="3" id="KW-1185">Reference proteome</keyword>
<evidence type="ECO:0008006" key="4">
    <source>
        <dbReference type="Google" id="ProtNLM"/>
    </source>
</evidence>
<feature type="transmembrane region" description="Helical" evidence="1">
    <location>
        <begin position="134"/>
        <end position="156"/>
    </location>
</feature>
<feature type="non-terminal residue" evidence="2">
    <location>
        <position position="1"/>
    </location>
</feature>
<evidence type="ECO:0000313" key="2">
    <source>
        <dbReference type="EMBL" id="MCH93769.1"/>
    </source>
</evidence>
<comment type="caution">
    <text evidence="2">The sequence shown here is derived from an EMBL/GenBank/DDBJ whole genome shotgun (WGS) entry which is preliminary data.</text>
</comment>
<dbReference type="Proteomes" id="UP000265520">
    <property type="component" value="Unassembled WGS sequence"/>
</dbReference>
<organism evidence="2 3">
    <name type="scientific">Trifolium medium</name>
    <dbReference type="NCBI Taxonomy" id="97028"/>
    <lineage>
        <taxon>Eukaryota</taxon>
        <taxon>Viridiplantae</taxon>
        <taxon>Streptophyta</taxon>
        <taxon>Embryophyta</taxon>
        <taxon>Tracheophyta</taxon>
        <taxon>Spermatophyta</taxon>
        <taxon>Magnoliopsida</taxon>
        <taxon>eudicotyledons</taxon>
        <taxon>Gunneridae</taxon>
        <taxon>Pentapetalae</taxon>
        <taxon>rosids</taxon>
        <taxon>fabids</taxon>
        <taxon>Fabales</taxon>
        <taxon>Fabaceae</taxon>
        <taxon>Papilionoideae</taxon>
        <taxon>50 kb inversion clade</taxon>
        <taxon>NPAAA clade</taxon>
        <taxon>Hologalegina</taxon>
        <taxon>IRL clade</taxon>
        <taxon>Trifolieae</taxon>
        <taxon>Trifolium</taxon>
    </lineage>
</organism>